<dbReference type="GO" id="GO:0004359">
    <property type="term" value="F:glutaminase activity"/>
    <property type="evidence" value="ECO:0007669"/>
    <property type="project" value="UniProtKB-EC"/>
</dbReference>
<evidence type="ECO:0000256" key="4">
    <source>
        <dbReference type="ARBA" id="ARBA00022801"/>
    </source>
</evidence>
<keyword evidence="8" id="KW-1185">Reference proteome</keyword>
<feature type="binding site" evidence="6">
    <location>
        <position position="158"/>
    </location>
    <ligand>
        <name>substrate</name>
    </ligand>
</feature>
<evidence type="ECO:0000313" key="7">
    <source>
        <dbReference type="EMBL" id="MFC7441298.1"/>
    </source>
</evidence>
<evidence type="ECO:0000256" key="2">
    <source>
        <dbReference type="ARBA" id="ARBA00011881"/>
    </source>
</evidence>
<gene>
    <name evidence="6 7" type="primary">glsA</name>
    <name evidence="7" type="ORF">ACFQNG_09015</name>
</gene>
<comment type="similarity">
    <text evidence="1 6">Belongs to the glutaminase family.</text>
</comment>
<feature type="binding site" evidence="6">
    <location>
        <position position="165"/>
    </location>
    <ligand>
        <name>substrate</name>
    </ligand>
</feature>
<feature type="binding site" evidence="6">
    <location>
        <position position="257"/>
    </location>
    <ligand>
        <name>substrate</name>
    </ligand>
</feature>
<dbReference type="RefSeq" id="WP_379864589.1">
    <property type="nucleotide sequence ID" value="NZ_JBHTBW010000021.1"/>
</dbReference>
<evidence type="ECO:0000256" key="5">
    <source>
        <dbReference type="ARBA" id="ARBA00049534"/>
    </source>
</evidence>
<evidence type="ECO:0000313" key="8">
    <source>
        <dbReference type="Proteomes" id="UP001596500"/>
    </source>
</evidence>
<keyword evidence="4 6" id="KW-0378">Hydrolase</keyword>
<dbReference type="PANTHER" id="PTHR12544:SF29">
    <property type="entry name" value="GLUTAMINASE"/>
    <property type="match status" value="1"/>
</dbReference>
<name>A0ABW2RJX4_9BACL</name>
<accession>A0ABW2RJX4</accession>
<comment type="catalytic activity">
    <reaction evidence="5 6">
        <text>L-glutamine + H2O = L-glutamate + NH4(+)</text>
        <dbReference type="Rhea" id="RHEA:15889"/>
        <dbReference type="ChEBI" id="CHEBI:15377"/>
        <dbReference type="ChEBI" id="CHEBI:28938"/>
        <dbReference type="ChEBI" id="CHEBI:29985"/>
        <dbReference type="ChEBI" id="CHEBI:58359"/>
        <dbReference type="EC" id="3.5.1.2"/>
    </reaction>
</comment>
<dbReference type="InterPro" id="IPR012338">
    <property type="entry name" value="Beta-lactam/transpept-like"/>
</dbReference>
<evidence type="ECO:0000256" key="6">
    <source>
        <dbReference type="HAMAP-Rule" id="MF_00313"/>
    </source>
</evidence>
<dbReference type="NCBIfam" id="TIGR03814">
    <property type="entry name" value="Gln_ase"/>
    <property type="match status" value="1"/>
</dbReference>
<dbReference type="SUPFAM" id="SSF56601">
    <property type="entry name" value="beta-lactamase/transpeptidase-like"/>
    <property type="match status" value="1"/>
</dbReference>
<reference evidence="8" key="1">
    <citation type="journal article" date="2019" name="Int. J. Syst. Evol. Microbiol.">
        <title>The Global Catalogue of Microorganisms (GCM) 10K type strain sequencing project: providing services to taxonomists for standard genome sequencing and annotation.</title>
        <authorList>
            <consortium name="The Broad Institute Genomics Platform"/>
            <consortium name="The Broad Institute Genome Sequencing Center for Infectious Disease"/>
            <person name="Wu L."/>
            <person name="Ma J."/>
        </authorList>
    </citation>
    <scope>NUCLEOTIDE SEQUENCE [LARGE SCALE GENOMIC DNA]</scope>
    <source>
        <strain evidence="8">CGMCC 1.12942</strain>
    </source>
</reference>
<comment type="caution">
    <text evidence="7">The sequence shown here is derived from an EMBL/GenBank/DDBJ whole genome shotgun (WGS) entry which is preliminary data.</text>
</comment>
<dbReference type="HAMAP" id="MF_00313">
    <property type="entry name" value="Glutaminase"/>
    <property type="match status" value="1"/>
</dbReference>
<evidence type="ECO:0000256" key="3">
    <source>
        <dbReference type="ARBA" id="ARBA00012918"/>
    </source>
</evidence>
<feature type="binding site" evidence="6">
    <location>
        <position position="239"/>
    </location>
    <ligand>
        <name>substrate</name>
    </ligand>
</feature>
<dbReference type="EC" id="3.5.1.2" evidence="3 6"/>
<organism evidence="7 8">
    <name type="scientific">Laceyella putida</name>
    <dbReference type="NCBI Taxonomy" id="110101"/>
    <lineage>
        <taxon>Bacteria</taxon>
        <taxon>Bacillati</taxon>
        <taxon>Bacillota</taxon>
        <taxon>Bacilli</taxon>
        <taxon>Bacillales</taxon>
        <taxon>Thermoactinomycetaceae</taxon>
        <taxon>Laceyella</taxon>
    </lineage>
</organism>
<dbReference type="Pfam" id="PF04960">
    <property type="entry name" value="Glutaminase"/>
    <property type="match status" value="1"/>
</dbReference>
<protein>
    <recommendedName>
        <fullName evidence="3 6">Glutaminase</fullName>
        <ecNumber evidence="3 6">3.5.1.2</ecNumber>
    </recommendedName>
</protein>
<feature type="binding site" evidence="6">
    <location>
        <position position="188"/>
    </location>
    <ligand>
        <name>substrate</name>
    </ligand>
</feature>
<proteinExistence type="inferred from homology"/>
<dbReference type="Proteomes" id="UP001596500">
    <property type="component" value="Unassembled WGS sequence"/>
</dbReference>
<dbReference type="PANTHER" id="PTHR12544">
    <property type="entry name" value="GLUTAMINASE"/>
    <property type="match status" value="1"/>
</dbReference>
<sequence>MQQTLEQLIEACYSLTGEGNCAEYIPLLAEVNPKQLAIAIITHDHQVYQAGDYQALFTLQSISKIFALALAVMDQGEAKVFDRVGMEPTGDPFNSIYKMEIFSYEKPLNPMINAGAMVVTSMIKGRTAQEKVERLLALLREMTGNPKIDMVEEVYQSEMEHANRNRALAYYLKELGLIEDVEATLEAYIRQCAIQVTCEDMARMGLCLARYGVTDRGTPLIPTAISKMLKTFMVTCGMYNSSGEFAIKVGIPAKSGVSGGILAAVPNRMGIGVFGPALDRKGNSVAGVKLLEELSKRFDLSIF</sequence>
<evidence type="ECO:0000256" key="1">
    <source>
        <dbReference type="ARBA" id="ARBA00011076"/>
    </source>
</evidence>
<comment type="subunit">
    <text evidence="2 6">Homotetramer.</text>
</comment>
<feature type="binding site" evidence="6">
    <location>
        <position position="61"/>
    </location>
    <ligand>
        <name>substrate</name>
    </ligand>
</feature>
<feature type="binding site" evidence="6">
    <location>
        <position position="113"/>
    </location>
    <ligand>
        <name>substrate</name>
    </ligand>
</feature>
<dbReference type="EMBL" id="JBHTBW010000021">
    <property type="protein sequence ID" value="MFC7441298.1"/>
    <property type="molecule type" value="Genomic_DNA"/>
</dbReference>
<keyword evidence="6" id="KW-0007">Acetylation</keyword>
<dbReference type="InterPro" id="IPR015868">
    <property type="entry name" value="Glutaminase"/>
</dbReference>
<dbReference type="Gene3D" id="3.40.710.10">
    <property type="entry name" value="DD-peptidase/beta-lactamase superfamily"/>
    <property type="match status" value="1"/>
</dbReference>